<gene>
    <name evidence="2" type="ORF">PHYBOEH_006435</name>
</gene>
<evidence type="ECO:0000313" key="3">
    <source>
        <dbReference type="Proteomes" id="UP000693981"/>
    </source>
</evidence>
<feature type="compositionally biased region" description="Low complexity" evidence="1">
    <location>
        <begin position="11"/>
        <end position="22"/>
    </location>
</feature>
<reference evidence="2" key="1">
    <citation type="submission" date="2021-02" db="EMBL/GenBank/DDBJ databases">
        <authorList>
            <person name="Palmer J.M."/>
        </authorList>
    </citation>
    <scope>NUCLEOTIDE SEQUENCE</scope>
    <source>
        <strain evidence="2">SCRP23</strain>
    </source>
</reference>
<accession>A0A8T1WIM9</accession>
<sequence length="128" mass="14426">MLSSSLPKTGSLMRKSSSSRQLSSLADVQALMLAQDEEEAQQRERVLQKPPRHASVPMYAQILLQLWQQELQRSDVSLTSDFFYDLDGTEEQGAQLVGRMQTLGFNITVPQFMAMQRCSIYSVLLVAL</sequence>
<keyword evidence="3" id="KW-1185">Reference proteome</keyword>
<evidence type="ECO:0000313" key="2">
    <source>
        <dbReference type="EMBL" id="KAG7392214.1"/>
    </source>
</evidence>
<dbReference type="Proteomes" id="UP000693981">
    <property type="component" value="Unassembled WGS sequence"/>
</dbReference>
<organism evidence="2 3">
    <name type="scientific">Phytophthora boehmeriae</name>
    <dbReference type="NCBI Taxonomy" id="109152"/>
    <lineage>
        <taxon>Eukaryota</taxon>
        <taxon>Sar</taxon>
        <taxon>Stramenopiles</taxon>
        <taxon>Oomycota</taxon>
        <taxon>Peronosporomycetes</taxon>
        <taxon>Peronosporales</taxon>
        <taxon>Peronosporaceae</taxon>
        <taxon>Phytophthora</taxon>
    </lineage>
</organism>
<proteinExistence type="predicted"/>
<evidence type="ECO:0000256" key="1">
    <source>
        <dbReference type="SAM" id="MobiDB-lite"/>
    </source>
</evidence>
<feature type="region of interest" description="Disordered" evidence="1">
    <location>
        <begin position="1"/>
        <end position="22"/>
    </location>
</feature>
<dbReference type="OrthoDB" id="151252at2759"/>
<name>A0A8T1WIM9_9STRA</name>
<comment type="caution">
    <text evidence="2">The sequence shown here is derived from an EMBL/GenBank/DDBJ whole genome shotgun (WGS) entry which is preliminary data.</text>
</comment>
<dbReference type="EMBL" id="JAGDFL010000341">
    <property type="protein sequence ID" value="KAG7392214.1"/>
    <property type="molecule type" value="Genomic_DNA"/>
</dbReference>
<protein>
    <submittedName>
        <fullName evidence="2">Uncharacterized protein</fullName>
    </submittedName>
</protein>
<dbReference type="AlphaFoldDB" id="A0A8T1WIM9"/>